<comment type="caution">
    <text evidence="8">The sequence shown here is derived from an EMBL/GenBank/DDBJ whole genome shotgun (WGS) entry which is preliminary data.</text>
</comment>
<evidence type="ECO:0000256" key="3">
    <source>
        <dbReference type="ARBA" id="ARBA00022630"/>
    </source>
</evidence>
<dbReference type="Proteomes" id="UP001204144">
    <property type="component" value="Unassembled WGS sequence"/>
</dbReference>
<name>A0AAE3H6F1_9BACT</name>
<proteinExistence type="inferred from homology"/>
<dbReference type="PANTHER" id="PTHR42784:SF1">
    <property type="entry name" value="PYRANOSE 2-OXIDASE"/>
    <property type="match status" value="1"/>
</dbReference>
<dbReference type="InterPro" id="IPR036188">
    <property type="entry name" value="FAD/NAD-bd_sf"/>
</dbReference>
<evidence type="ECO:0000313" key="9">
    <source>
        <dbReference type="Proteomes" id="UP001204144"/>
    </source>
</evidence>
<comment type="similarity">
    <text evidence="2">Belongs to the GMC oxidoreductase family.</text>
</comment>
<evidence type="ECO:0000259" key="7">
    <source>
        <dbReference type="Pfam" id="PF05199"/>
    </source>
</evidence>
<organism evidence="8 9">
    <name type="scientific">Lacihabitans soyangensis</name>
    <dbReference type="NCBI Taxonomy" id="869394"/>
    <lineage>
        <taxon>Bacteria</taxon>
        <taxon>Pseudomonadati</taxon>
        <taxon>Bacteroidota</taxon>
        <taxon>Cytophagia</taxon>
        <taxon>Cytophagales</taxon>
        <taxon>Leadbetterellaceae</taxon>
        <taxon>Lacihabitans</taxon>
    </lineage>
</organism>
<reference evidence="8 9" key="1">
    <citation type="submission" date="2018-11" db="EMBL/GenBank/DDBJ databases">
        <title>Novel bacteria species description.</title>
        <authorList>
            <person name="Han J.-H."/>
        </authorList>
    </citation>
    <scope>NUCLEOTIDE SEQUENCE [LARGE SCALE GENOMIC DNA]</scope>
    <source>
        <strain evidence="8 9">KCTC23259</strain>
    </source>
</reference>
<dbReference type="InterPro" id="IPR000172">
    <property type="entry name" value="GMC_OxRdtase_N"/>
</dbReference>
<dbReference type="InterPro" id="IPR051473">
    <property type="entry name" value="P2Ox-like"/>
</dbReference>
<feature type="domain" description="Glucose-methanol-choline oxidoreductase C-terminal" evidence="7">
    <location>
        <begin position="425"/>
        <end position="545"/>
    </location>
</feature>
<evidence type="ECO:0000313" key="8">
    <source>
        <dbReference type="EMBL" id="MCP9765312.1"/>
    </source>
</evidence>
<sequence length="561" mass="63054">MAKEINVYDAIVVGSGISGGYAAMELTKKGLKVLMIERGRHVEHVTDYTTALTPPWDMPHRGKATLELLKDYPKTARVYNKINEFSAHFYTKDALHPYLEDKRFDWIRGYQLGGKSITWGRIALRMSDLDFEANAKEGIAIDWPLRYKDLAPWYDYVEKFVGISGNIDKISHLPDGIFQPPMPFSCVEKDFQKKNNKFGAQVIHARQAHLTQPTEEQLALGRGSCQYRNMCGRGCPFGAYFSTQAATLPVAKKTGNLTILTNAIVKEIKYDEAKQKATGVIVIDTLTKKETELLAKTIFLNASALASTQILLNSKSKRFPNGMGNDSGVLGHYLMDHHFGAGASAEVEGFEDTIEFGRRPNGFYIPRYRNIGGEKRDYLRGFGYEGESKRAKPDLKDDFGADFKKKMTEFGPWKIELSAFAETLPYEDNKIYLSEEEKDEWGIPLLIMSAEYKENETKMRVDMKNDAAEMFEAAGYKNIKPYDEIRGFGRCIHEMGTARMGHSPKDSVLNKNNQVWGVPNVFVTDGACMTSSSAVNPSLTYMALAARAADFALNELKKQNI</sequence>
<gene>
    <name evidence="8" type="ORF">EGI31_20445</name>
</gene>
<dbReference type="Gene3D" id="3.50.50.60">
    <property type="entry name" value="FAD/NAD(P)-binding domain"/>
    <property type="match status" value="2"/>
</dbReference>
<keyword evidence="3" id="KW-0285">Flavoprotein</keyword>
<keyword evidence="5" id="KW-0560">Oxidoreductase</keyword>
<keyword evidence="9" id="KW-1185">Reference proteome</keyword>
<evidence type="ECO:0000256" key="2">
    <source>
        <dbReference type="ARBA" id="ARBA00010790"/>
    </source>
</evidence>
<dbReference type="RefSeq" id="WP_255039003.1">
    <property type="nucleotide sequence ID" value="NZ_RJUF01000181.1"/>
</dbReference>
<evidence type="ECO:0000256" key="4">
    <source>
        <dbReference type="ARBA" id="ARBA00022827"/>
    </source>
</evidence>
<evidence type="ECO:0000259" key="6">
    <source>
        <dbReference type="Pfam" id="PF00732"/>
    </source>
</evidence>
<accession>A0AAE3H6F1</accession>
<evidence type="ECO:0000256" key="1">
    <source>
        <dbReference type="ARBA" id="ARBA00001974"/>
    </source>
</evidence>
<dbReference type="SUPFAM" id="SSF54373">
    <property type="entry name" value="FAD-linked reductases, C-terminal domain"/>
    <property type="match status" value="1"/>
</dbReference>
<dbReference type="SUPFAM" id="SSF51905">
    <property type="entry name" value="FAD/NAD(P)-binding domain"/>
    <property type="match status" value="1"/>
</dbReference>
<comment type="cofactor">
    <cofactor evidence="1">
        <name>FAD</name>
        <dbReference type="ChEBI" id="CHEBI:57692"/>
    </cofactor>
</comment>
<dbReference type="InterPro" id="IPR007867">
    <property type="entry name" value="GMC_OxRtase_C"/>
</dbReference>
<protein>
    <submittedName>
        <fullName evidence="8">GMC family oxidoreductase</fullName>
    </submittedName>
</protein>
<dbReference type="Pfam" id="PF00732">
    <property type="entry name" value="GMC_oxred_N"/>
    <property type="match status" value="1"/>
</dbReference>
<dbReference type="EMBL" id="RJUF01000181">
    <property type="protein sequence ID" value="MCP9765312.1"/>
    <property type="molecule type" value="Genomic_DNA"/>
</dbReference>
<feature type="domain" description="Glucose-methanol-choline oxidoreductase N-terminal" evidence="6">
    <location>
        <begin position="12"/>
        <end position="337"/>
    </location>
</feature>
<dbReference type="PANTHER" id="PTHR42784">
    <property type="entry name" value="PYRANOSE 2-OXIDASE"/>
    <property type="match status" value="1"/>
</dbReference>
<dbReference type="GO" id="GO:0050660">
    <property type="term" value="F:flavin adenine dinucleotide binding"/>
    <property type="evidence" value="ECO:0007669"/>
    <property type="project" value="InterPro"/>
</dbReference>
<dbReference type="GO" id="GO:0016614">
    <property type="term" value="F:oxidoreductase activity, acting on CH-OH group of donors"/>
    <property type="evidence" value="ECO:0007669"/>
    <property type="project" value="InterPro"/>
</dbReference>
<keyword evidence="4" id="KW-0274">FAD</keyword>
<dbReference type="AlphaFoldDB" id="A0AAE3H6F1"/>
<dbReference type="Pfam" id="PF05199">
    <property type="entry name" value="GMC_oxred_C"/>
    <property type="match status" value="1"/>
</dbReference>
<evidence type="ECO:0000256" key="5">
    <source>
        <dbReference type="ARBA" id="ARBA00023002"/>
    </source>
</evidence>